<keyword evidence="8" id="KW-0547">Nucleotide-binding</keyword>
<evidence type="ECO:0000259" key="9">
    <source>
        <dbReference type="PROSITE" id="PS50975"/>
    </source>
</evidence>
<comment type="catalytic activity">
    <reaction evidence="5">
        <text>2 D-alanine + ATP = D-alanyl-D-alanine + ADP + phosphate + H(+)</text>
        <dbReference type="Rhea" id="RHEA:11224"/>
        <dbReference type="ChEBI" id="CHEBI:15378"/>
        <dbReference type="ChEBI" id="CHEBI:30616"/>
        <dbReference type="ChEBI" id="CHEBI:43474"/>
        <dbReference type="ChEBI" id="CHEBI:57416"/>
        <dbReference type="ChEBI" id="CHEBI:57822"/>
        <dbReference type="ChEBI" id="CHEBI:456216"/>
        <dbReference type="EC" id="6.3.2.4"/>
    </reaction>
</comment>
<dbReference type="GO" id="GO:0008716">
    <property type="term" value="F:D-alanine-D-alanine ligase activity"/>
    <property type="evidence" value="ECO:0007669"/>
    <property type="project" value="UniProtKB-UniRule"/>
</dbReference>
<dbReference type="OrthoDB" id="9813261at2"/>
<evidence type="ECO:0000256" key="2">
    <source>
        <dbReference type="ARBA" id="ARBA00010871"/>
    </source>
</evidence>
<name>A0A1H6ILP4_RUMFL</name>
<dbReference type="RefSeq" id="WP_074714748.1">
    <property type="nucleotide sequence ID" value="NZ_FNWV01000002.1"/>
</dbReference>
<dbReference type="AlphaFoldDB" id="A0A1H6ILP4"/>
<dbReference type="PROSITE" id="PS50975">
    <property type="entry name" value="ATP_GRASP"/>
    <property type="match status" value="1"/>
</dbReference>
<feature type="domain" description="ATP-grasp" evidence="9">
    <location>
        <begin position="143"/>
        <end position="347"/>
    </location>
</feature>
<dbReference type="EMBL" id="FNWV01000002">
    <property type="protein sequence ID" value="SEH48342.1"/>
    <property type="molecule type" value="Genomic_DNA"/>
</dbReference>
<dbReference type="GO" id="GO:0005829">
    <property type="term" value="C:cytosol"/>
    <property type="evidence" value="ECO:0007669"/>
    <property type="project" value="TreeGrafter"/>
</dbReference>
<dbReference type="NCBIfam" id="NF002528">
    <property type="entry name" value="PRK01966.1-4"/>
    <property type="match status" value="1"/>
</dbReference>
<accession>A0A1H6ILP4</accession>
<keyword evidence="8" id="KW-0067">ATP-binding</keyword>
<comment type="function">
    <text evidence="5">Cell wall formation.</text>
</comment>
<comment type="subcellular location">
    <subcellularLocation>
        <location evidence="5">Cytoplasm</location>
    </subcellularLocation>
</comment>
<sequence length="357" mass="38942">MAKIKAAVIFGGTSREHDLSLASAAEVIQNIPRDKYEVICIGITRKGRWLYFPGSPDEIADGTWEQNTDCTSALISPDPLHRGIITIENGEISVKKIDVVFPILTGKRSGDGTIQGLLDLSGIPYVGSGVLASASCMDKSHTHMVMDDYDIKTAKWQLITQREINQLDERCTDIADKLGFPMVVKPANSGSNAGTSFAENAEQLISAVKLAFSSDNKVVVEKYVKARKLEAAVYGYDSPVCSAIGEIKNSNRPYDPTDFNVSTGDDLTIPADLSRDIEKMAQETAIKAFKALGCKGMARVDLFLTEDGELLLNKIGTMPGLRKNSVFPKLMEDLGFSHDELIDVLIEQAVDNADRTY</sequence>
<dbReference type="Gene3D" id="3.30.470.20">
    <property type="entry name" value="ATP-grasp fold, B domain"/>
    <property type="match status" value="1"/>
</dbReference>
<comment type="pathway">
    <text evidence="5">Cell wall biogenesis; peptidoglycan biosynthesis.</text>
</comment>
<dbReference type="HAMAP" id="MF_00047">
    <property type="entry name" value="Dala_Dala_lig"/>
    <property type="match status" value="1"/>
</dbReference>
<dbReference type="Pfam" id="PF01820">
    <property type="entry name" value="Dala_Dala_lig_N"/>
    <property type="match status" value="1"/>
</dbReference>
<dbReference type="GO" id="GO:0008360">
    <property type="term" value="P:regulation of cell shape"/>
    <property type="evidence" value="ECO:0007669"/>
    <property type="project" value="UniProtKB-KW"/>
</dbReference>
<dbReference type="GO" id="GO:0005524">
    <property type="term" value="F:ATP binding"/>
    <property type="evidence" value="ECO:0007669"/>
    <property type="project" value="UniProtKB-UniRule"/>
</dbReference>
<keyword evidence="7" id="KW-0479">Metal-binding</keyword>
<dbReference type="InterPro" id="IPR005905">
    <property type="entry name" value="D_ala_D_ala"/>
</dbReference>
<comment type="similarity">
    <text evidence="2 5">Belongs to the D-alanine--D-alanine ligase family.</text>
</comment>
<dbReference type="InterPro" id="IPR016185">
    <property type="entry name" value="PreATP-grasp_dom_sf"/>
</dbReference>
<comment type="cofactor">
    <cofactor evidence="1">
        <name>Mn(2+)</name>
        <dbReference type="ChEBI" id="CHEBI:29035"/>
    </cofactor>
</comment>
<dbReference type="InterPro" id="IPR011761">
    <property type="entry name" value="ATP-grasp"/>
</dbReference>
<feature type="active site" evidence="6">
    <location>
        <position position="191"/>
    </location>
</feature>
<proteinExistence type="inferred from homology"/>
<dbReference type="InterPro" id="IPR011095">
    <property type="entry name" value="Dala_Dala_lig_C"/>
</dbReference>
<organism evidence="10 11">
    <name type="scientific">Ruminococcus flavefaciens</name>
    <dbReference type="NCBI Taxonomy" id="1265"/>
    <lineage>
        <taxon>Bacteria</taxon>
        <taxon>Bacillati</taxon>
        <taxon>Bacillota</taxon>
        <taxon>Clostridia</taxon>
        <taxon>Eubacteriales</taxon>
        <taxon>Oscillospiraceae</taxon>
        <taxon>Ruminococcus</taxon>
    </lineage>
</organism>
<dbReference type="Proteomes" id="UP000183190">
    <property type="component" value="Unassembled WGS sequence"/>
</dbReference>
<keyword evidence="5" id="KW-0573">Peptidoglycan synthesis</keyword>
<evidence type="ECO:0000256" key="7">
    <source>
        <dbReference type="PIRSR" id="PIRSR039102-3"/>
    </source>
</evidence>
<dbReference type="Gene3D" id="3.30.1490.20">
    <property type="entry name" value="ATP-grasp fold, A domain"/>
    <property type="match status" value="1"/>
</dbReference>
<dbReference type="PANTHER" id="PTHR23132:SF25">
    <property type="entry name" value="D-ALANINE--D-ALANINE LIGASE A"/>
    <property type="match status" value="1"/>
</dbReference>
<dbReference type="Pfam" id="PF07478">
    <property type="entry name" value="Dala_Dala_lig_C"/>
    <property type="match status" value="1"/>
</dbReference>
<evidence type="ECO:0000256" key="1">
    <source>
        <dbReference type="ARBA" id="ARBA00001936"/>
    </source>
</evidence>
<dbReference type="UniPathway" id="UPA00219"/>
<dbReference type="GO" id="GO:0009252">
    <property type="term" value="P:peptidoglycan biosynthetic process"/>
    <property type="evidence" value="ECO:0007669"/>
    <property type="project" value="UniProtKB-UniRule"/>
</dbReference>
<evidence type="ECO:0000313" key="11">
    <source>
        <dbReference type="Proteomes" id="UP000183190"/>
    </source>
</evidence>
<dbReference type="NCBIfam" id="TIGR01205">
    <property type="entry name" value="D_ala_D_alaTIGR"/>
    <property type="match status" value="1"/>
</dbReference>
<dbReference type="InterPro" id="IPR011127">
    <property type="entry name" value="Dala_Dala_lig_N"/>
</dbReference>
<reference evidence="10 11" key="1">
    <citation type="submission" date="2016-10" db="EMBL/GenBank/DDBJ databases">
        <authorList>
            <person name="de Groot N.N."/>
        </authorList>
    </citation>
    <scope>NUCLEOTIDE SEQUENCE [LARGE SCALE GENOMIC DNA]</scope>
    <source>
        <strain evidence="10 11">YAD2003</strain>
    </source>
</reference>
<comment type="cofactor">
    <cofactor evidence="7">
        <name>Mg(2+)</name>
        <dbReference type="ChEBI" id="CHEBI:18420"/>
    </cofactor>
    <cofactor evidence="7">
        <name>Mn(2+)</name>
        <dbReference type="ChEBI" id="CHEBI:29035"/>
    </cofactor>
    <text evidence="7">Binds 2 magnesium or manganese ions per subunit.</text>
</comment>
<dbReference type="GO" id="GO:0071555">
    <property type="term" value="P:cell wall organization"/>
    <property type="evidence" value="ECO:0007669"/>
    <property type="project" value="UniProtKB-KW"/>
</dbReference>
<feature type="active site" evidence="6">
    <location>
        <position position="325"/>
    </location>
</feature>
<dbReference type="SUPFAM" id="SSF52440">
    <property type="entry name" value="PreATP-grasp domain"/>
    <property type="match status" value="1"/>
</dbReference>
<feature type="active site" evidence="6">
    <location>
        <position position="16"/>
    </location>
</feature>
<dbReference type="GO" id="GO:0046872">
    <property type="term" value="F:metal ion binding"/>
    <property type="evidence" value="ECO:0007669"/>
    <property type="project" value="UniProtKB-KW"/>
</dbReference>
<evidence type="ECO:0000256" key="5">
    <source>
        <dbReference type="HAMAP-Rule" id="MF_00047"/>
    </source>
</evidence>
<dbReference type="PIRSF" id="PIRSF039102">
    <property type="entry name" value="Ddl/VanB"/>
    <property type="match status" value="1"/>
</dbReference>
<keyword evidence="4 5" id="KW-0961">Cell wall biogenesis/degradation</keyword>
<evidence type="ECO:0000256" key="6">
    <source>
        <dbReference type="PIRSR" id="PIRSR039102-1"/>
    </source>
</evidence>
<keyword evidence="5" id="KW-0963">Cytoplasm</keyword>
<gene>
    <name evidence="5" type="primary">ddl</name>
    <name evidence="10" type="ORF">SAMN02910265_00973</name>
</gene>
<keyword evidence="7" id="KW-0464">Manganese</keyword>
<dbReference type="InterPro" id="IPR013815">
    <property type="entry name" value="ATP_grasp_subdomain_1"/>
</dbReference>
<dbReference type="PANTHER" id="PTHR23132">
    <property type="entry name" value="D-ALANINE--D-ALANINE LIGASE"/>
    <property type="match status" value="1"/>
</dbReference>
<keyword evidence="3 5" id="KW-0436">Ligase</keyword>
<keyword evidence="5" id="KW-0133">Cell shape</keyword>
<protein>
    <recommendedName>
        <fullName evidence="5">D-alanine--D-alanine ligase</fullName>
        <ecNumber evidence="5">6.3.2.4</ecNumber>
    </recommendedName>
    <alternativeName>
        <fullName evidence="5">D-Ala-D-Ala ligase</fullName>
    </alternativeName>
    <alternativeName>
        <fullName evidence="5">D-alanylalanine synthetase</fullName>
    </alternativeName>
</protein>
<dbReference type="EC" id="6.3.2.4" evidence="5"/>
<evidence type="ECO:0000313" key="10">
    <source>
        <dbReference type="EMBL" id="SEH48342.1"/>
    </source>
</evidence>
<dbReference type="Gene3D" id="3.40.50.20">
    <property type="match status" value="1"/>
</dbReference>
<keyword evidence="7" id="KW-0460">Magnesium</keyword>
<evidence type="ECO:0000256" key="3">
    <source>
        <dbReference type="ARBA" id="ARBA00022598"/>
    </source>
</evidence>
<feature type="binding site" evidence="7">
    <location>
        <position position="301"/>
    </location>
    <ligand>
        <name>Mg(2+)</name>
        <dbReference type="ChEBI" id="CHEBI:18420"/>
        <label>1</label>
    </ligand>
</feature>
<evidence type="ECO:0000256" key="8">
    <source>
        <dbReference type="PROSITE-ProRule" id="PRU00409"/>
    </source>
</evidence>
<dbReference type="SUPFAM" id="SSF56059">
    <property type="entry name" value="Glutathione synthetase ATP-binding domain-like"/>
    <property type="match status" value="1"/>
</dbReference>
<evidence type="ECO:0000256" key="4">
    <source>
        <dbReference type="ARBA" id="ARBA00023316"/>
    </source>
</evidence>